<evidence type="ECO:0000313" key="5">
    <source>
        <dbReference type="Proteomes" id="UP000594261"/>
    </source>
</evidence>
<dbReference type="Gramene" id="QL01p019275:mrna">
    <property type="protein sequence ID" value="QL01p019275:mrna"/>
    <property type="gene ID" value="QL01p019275"/>
</dbReference>
<accession>A0A7N2QXG1</accession>
<protein>
    <recommendedName>
        <fullName evidence="3">MD-2-related lipid-recognition domain-containing protein</fullName>
    </recommendedName>
</protein>
<evidence type="ECO:0000256" key="2">
    <source>
        <dbReference type="SAM" id="SignalP"/>
    </source>
</evidence>
<sequence>MESVADLKLTLLLLFAAIISLVLVPSAQATTTDVKYCDKKADYPVKVSGVVVSPNPVVSGKPATFNISATTGKPISSGKVVIDVSYFGVHVHTENHDLSEEISCPIAAGKFVLSHSQTLPGFTPPIYNLAPLAYSYTLYPFQWEGEYVAMDDASTDDRIHAFSAALMHHVAVTLTFFHLLKLNYASFRKSQLLACFRRW</sequence>
<dbReference type="GO" id="GO:0032934">
    <property type="term" value="F:sterol binding"/>
    <property type="evidence" value="ECO:0007669"/>
    <property type="project" value="InterPro"/>
</dbReference>
<dbReference type="Proteomes" id="UP000594261">
    <property type="component" value="Chromosome 1"/>
</dbReference>
<dbReference type="EMBL" id="LRBV02000001">
    <property type="status" value="NOT_ANNOTATED_CDS"/>
    <property type="molecule type" value="Genomic_DNA"/>
</dbReference>
<keyword evidence="1" id="KW-0472">Membrane</keyword>
<evidence type="ECO:0000259" key="3">
    <source>
        <dbReference type="SMART" id="SM00737"/>
    </source>
</evidence>
<keyword evidence="1" id="KW-1133">Transmembrane helix</keyword>
<dbReference type="PANTHER" id="PTHR11306:SF64">
    <property type="entry name" value="LEGUMINOSIN GROUP578 SECRETED PEPTIDE"/>
    <property type="match status" value="1"/>
</dbReference>
<feature type="transmembrane region" description="Helical" evidence="1">
    <location>
        <begin position="159"/>
        <end position="180"/>
    </location>
</feature>
<keyword evidence="5" id="KW-1185">Reference proteome</keyword>
<reference evidence="4 5" key="1">
    <citation type="journal article" date="2016" name="G3 (Bethesda)">
        <title>First Draft Assembly and Annotation of the Genome of a California Endemic Oak Quercus lobata Nee (Fagaceae).</title>
        <authorList>
            <person name="Sork V.L."/>
            <person name="Fitz-Gibbon S.T."/>
            <person name="Puiu D."/>
            <person name="Crepeau M."/>
            <person name="Gugger P.F."/>
            <person name="Sherman R."/>
            <person name="Stevens K."/>
            <person name="Langley C.H."/>
            <person name="Pellegrini M."/>
            <person name="Salzberg S.L."/>
        </authorList>
    </citation>
    <scope>NUCLEOTIDE SEQUENCE [LARGE SCALE GENOMIC DNA]</scope>
    <source>
        <strain evidence="4 5">cv. SW786</strain>
    </source>
</reference>
<dbReference type="InterPro" id="IPR039670">
    <property type="entry name" value="NPC2-like"/>
</dbReference>
<feature type="domain" description="MD-2-related lipid-recognition" evidence="3">
    <location>
        <begin position="34"/>
        <end position="141"/>
    </location>
</feature>
<feature type="signal peptide" evidence="2">
    <location>
        <begin position="1"/>
        <end position="29"/>
    </location>
</feature>
<keyword evidence="2" id="KW-0732">Signal</keyword>
<organism evidence="4 5">
    <name type="scientific">Quercus lobata</name>
    <name type="common">Valley oak</name>
    <dbReference type="NCBI Taxonomy" id="97700"/>
    <lineage>
        <taxon>Eukaryota</taxon>
        <taxon>Viridiplantae</taxon>
        <taxon>Streptophyta</taxon>
        <taxon>Embryophyta</taxon>
        <taxon>Tracheophyta</taxon>
        <taxon>Spermatophyta</taxon>
        <taxon>Magnoliopsida</taxon>
        <taxon>eudicotyledons</taxon>
        <taxon>Gunneridae</taxon>
        <taxon>Pentapetalae</taxon>
        <taxon>rosids</taxon>
        <taxon>fabids</taxon>
        <taxon>Fagales</taxon>
        <taxon>Fagaceae</taxon>
        <taxon>Quercus</taxon>
    </lineage>
</organism>
<feature type="chain" id="PRO_5029910488" description="MD-2-related lipid-recognition domain-containing protein" evidence="2">
    <location>
        <begin position="30"/>
        <end position="199"/>
    </location>
</feature>
<dbReference type="SUPFAM" id="SSF81296">
    <property type="entry name" value="E set domains"/>
    <property type="match status" value="1"/>
</dbReference>
<reference evidence="4" key="2">
    <citation type="submission" date="2021-01" db="UniProtKB">
        <authorList>
            <consortium name="EnsemblPlants"/>
        </authorList>
    </citation>
    <scope>IDENTIFICATION</scope>
</reference>
<dbReference type="AlphaFoldDB" id="A0A7N2QXG1"/>
<dbReference type="SMART" id="SM00737">
    <property type="entry name" value="ML"/>
    <property type="match status" value="1"/>
</dbReference>
<evidence type="ECO:0000256" key="1">
    <source>
        <dbReference type="SAM" id="Phobius"/>
    </source>
</evidence>
<dbReference type="PANTHER" id="PTHR11306">
    <property type="entry name" value="NIEMANN PICK TYPE C2 PROTEIN NPC2-RELATED"/>
    <property type="match status" value="1"/>
</dbReference>
<dbReference type="InterPro" id="IPR014756">
    <property type="entry name" value="Ig_E-set"/>
</dbReference>
<evidence type="ECO:0000313" key="4">
    <source>
        <dbReference type="EnsemblPlants" id="QL01p019275:mrna"/>
    </source>
</evidence>
<dbReference type="Gene3D" id="2.60.40.770">
    <property type="match status" value="1"/>
</dbReference>
<dbReference type="Pfam" id="PF02221">
    <property type="entry name" value="E1_DerP2_DerF2"/>
    <property type="match status" value="1"/>
</dbReference>
<proteinExistence type="predicted"/>
<name>A0A7N2QXG1_QUELO</name>
<dbReference type="InterPro" id="IPR003172">
    <property type="entry name" value="ML_dom"/>
</dbReference>
<dbReference type="GO" id="GO:0015918">
    <property type="term" value="P:sterol transport"/>
    <property type="evidence" value="ECO:0007669"/>
    <property type="project" value="InterPro"/>
</dbReference>
<keyword evidence="1" id="KW-0812">Transmembrane</keyword>
<dbReference type="EnsemblPlants" id="QL01p019275:mrna">
    <property type="protein sequence ID" value="QL01p019275:mrna"/>
    <property type="gene ID" value="QL01p019275"/>
</dbReference>
<dbReference type="InParanoid" id="A0A7N2QXG1"/>